<sequence>VSTELGELHLCRGSVVEIAKMGLKCLKEGCFVGEGGRRSLDPDLDGGKLGEDGGDPSSRITIEKTEGNLNLQLKGREGRVNRPGRQRERTLSATRRTKDCPRMEATVVTVCRANFARNECSSGLAAATAVKTIEEAWRRGDIGQGLKSRRGLWTMSWPKNAMECRGARPWEVFPTVAPRRAGGSLEGSLKAVRLPQFLEGDGDLLVLDLYWRQRTGVQGHWGVGLVFIAFWVVTRDVDLLLGVEGVLKSRAVEEFVSHGSRFTWGPVLLLASMQQEPKPRVREDKYRPLKCRYRRVCECFFGMPAVLGSFNLMSQLRVERQGKTRCWGCSTDLTEAMGRLCALVHAQLVRAQHADAAPGASESERLCQRSPSCAVHCHLI</sequence>
<dbReference type="Proteomes" id="UP000194127">
    <property type="component" value="Unassembled WGS sequence"/>
</dbReference>
<accession>A0A1X6MNU1</accession>
<dbReference type="GeneID" id="36331869"/>
<dbReference type="AlphaFoldDB" id="A0A1X6MNU1"/>
<feature type="non-terminal residue" evidence="2">
    <location>
        <position position="1"/>
    </location>
</feature>
<gene>
    <name evidence="2" type="ORF">POSPLADRAFT_1155186</name>
</gene>
<protein>
    <submittedName>
        <fullName evidence="2">Uncharacterized protein</fullName>
    </submittedName>
</protein>
<dbReference type="RefSeq" id="XP_024334839.1">
    <property type="nucleotide sequence ID" value="XM_024486920.1"/>
</dbReference>
<feature type="compositionally biased region" description="Basic and acidic residues" evidence="1">
    <location>
        <begin position="41"/>
        <end position="51"/>
    </location>
</feature>
<organism evidence="2 3">
    <name type="scientific">Postia placenta MAD-698-R-SB12</name>
    <dbReference type="NCBI Taxonomy" id="670580"/>
    <lineage>
        <taxon>Eukaryota</taxon>
        <taxon>Fungi</taxon>
        <taxon>Dikarya</taxon>
        <taxon>Basidiomycota</taxon>
        <taxon>Agaricomycotina</taxon>
        <taxon>Agaricomycetes</taxon>
        <taxon>Polyporales</taxon>
        <taxon>Adustoporiaceae</taxon>
        <taxon>Rhodonia</taxon>
    </lineage>
</organism>
<proteinExistence type="predicted"/>
<feature type="region of interest" description="Disordered" evidence="1">
    <location>
        <begin position="41"/>
        <end position="61"/>
    </location>
</feature>
<dbReference type="OrthoDB" id="10449102at2759"/>
<reference evidence="2 3" key="1">
    <citation type="submission" date="2017-04" db="EMBL/GenBank/DDBJ databases">
        <title>Genome Sequence of the Model Brown-Rot Fungus Postia placenta SB12.</title>
        <authorList>
            <consortium name="DOE Joint Genome Institute"/>
            <person name="Gaskell J."/>
            <person name="Kersten P."/>
            <person name="Larrondo L.F."/>
            <person name="Canessa P."/>
            <person name="Martinez D."/>
            <person name="Hibbett D."/>
            <person name="Schmoll M."/>
            <person name="Kubicek C.P."/>
            <person name="Martinez A.T."/>
            <person name="Yadav J."/>
            <person name="Master E."/>
            <person name="Magnuson J.K."/>
            <person name="James T."/>
            <person name="Yaver D."/>
            <person name="Berka R."/>
            <person name="Labutti K."/>
            <person name="Lipzen A."/>
            <person name="Aerts A."/>
            <person name="Barry K."/>
            <person name="Henrissat B."/>
            <person name="Blanchette R."/>
            <person name="Grigoriev I."/>
            <person name="Cullen D."/>
        </authorList>
    </citation>
    <scope>NUCLEOTIDE SEQUENCE [LARGE SCALE GENOMIC DNA]</scope>
    <source>
        <strain evidence="2 3">MAD-698-R-SB12</strain>
    </source>
</reference>
<evidence type="ECO:0000313" key="3">
    <source>
        <dbReference type="Proteomes" id="UP000194127"/>
    </source>
</evidence>
<evidence type="ECO:0000313" key="2">
    <source>
        <dbReference type="EMBL" id="OSX58045.1"/>
    </source>
</evidence>
<name>A0A1X6MNU1_9APHY</name>
<dbReference type="EMBL" id="KZ110606">
    <property type="protein sequence ID" value="OSX58045.1"/>
    <property type="molecule type" value="Genomic_DNA"/>
</dbReference>
<evidence type="ECO:0000256" key="1">
    <source>
        <dbReference type="SAM" id="MobiDB-lite"/>
    </source>
</evidence>
<keyword evidence="3" id="KW-1185">Reference proteome</keyword>